<keyword evidence="3" id="KW-0238">DNA-binding</keyword>
<dbReference type="InterPro" id="IPR005119">
    <property type="entry name" value="LysR_subst-bd"/>
</dbReference>
<dbReference type="InterPro" id="IPR000847">
    <property type="entry name" value="LysR_HTH_N"/>
</dbReference>
<comment type="caution">
    <text evidence="7">The sequence shown here is derived from an EMBL/GenBank/DDBJ whole genome shotgun (WGS) entry which is preliminary data.</text>
</comment>
<dbReference type="EMBL" id="AYYO01000003">
    <property type="protein sequence ID" value="KRM56490.1"/>
    <property type="molecule type" value="Genomic_DNA"/>
</dbReference>
<dbReference type="SUPFAM" id="SSF46785">
    <property type="entry name" value="Winged helix' DNA-binding domain"/>
    <property type="match status" value="1"/>
</dbReference>
<dbReference type="PATRIC" id="fig|1291052.5.peg.2028"/>
<keyword evidence="5" id="KW-0175">Coiled coil</keyword>
<keyword evidence="2" id="KW-0805">Transcription regulation</keyword>
<sequence>MNTRDLEYFTQLCKLKNFSLVANYFQVSQPTVSLALKRLETMYGIELIHRDKSHNTITVTDAGRQLEAHAQNILRELDQTQSEITALQQEIITLGLPPIIGNYFFPSTVDRLLEHGLVQHLRTVEAGSGELLAQLRNGELEMALLGSVGPLDEPDLDVTQLAQPEFTIIASKQRELGHGGQVAFSELAHESFVSLTVGFMHSEAFRRLTAANHVHPRIVFRTSDVGLIKKMVHQNVGIALLVDLAVTPDDDLQTLHLSDPDQPQFCISIVHRKHQVLSPMQRNLKKLLAYNPT</sequence>
<dbReference type="OrthoDB" id="9803735at2"/>
<evidence type="ECO:0000256" key="4">
    <source>
        <dbReference type="ARBA" id="ARBA00023163"/>
    </source>
</evidence>
<evidence type="ECO:0000313" key="8">
    <source>
        <dbReference type="Proteomes" id="UP000051679"/>
    </source>
</evidence>
<reference evidence="7 8" key="1">
    <citation type="journal article" date="2015" name="Genome Announc.">
        <title>Expanding the biotechnology potential of lactobacilli through comparative genomics of 213 strains and associated genera.</title>
        <authorList>
            <person name="Sun Z."/>
            <person name="Harris H.M."/>
            <person name="McCann A."/>
            <person name="Guo C."/>
            <person name="Argimon S."/>
            <person name="Zhang W."/>
            <person name="Yang X."/>
            <person name="Jeffery I.B."/>
            <person name="Cooney J.C."/>
            <person name="Kagawa T.F."/>
            <person name="Liu W."/>
            <person name="Song Y."/>
            <person name="Salvetti E."/>
            <person name="Wrobel A."/>
            <person name="Rasinkangas P."/>
            <person name="Parkhill J."/>
            <person name="Rea M.C."/>
            <person name="O'Sullivan O."/>
            <person name="Ritari J."/>
            <person name="Douillard F.P."/>
            <person name="Paul Ross R."/>
            <person name="Yang R."/>
            <person name="Briner A.E."/>
            <person name="Felis G.E."/>
            <person name="de Vos W.M."/>
            <person name="Barrangou R."/>
            <person name="Klaenhammer T.R."/>
            <person name="Caufield P.W."/>
            <person name="Cui Y."/>
            <person name="Zhang H."/>
            <person name="O'Toole P.W."/>
        </authorList>
    </citation>
    <scope>NUCLEOTIDE SEQUENCE [LARGE SCALE GENOMIC DNA]</scope>
    <source>
        <strain evidence="7 8">DSM 20505</strain>
    </source>
</reference>
<evidence type="ECO:0000256" key="2">
    <source>
        <dbReference type="ARBA" id="ARBA00023015"/>
    </source>
</evidence>
<proteinExistence type="inferred from homology"/>
<dbReference type="Proteomes" id="UP000051679">
    <property type="component" value="Unassembled WGS sequence"/>
</dbReference>
<dbReference type="InterPro" id="IPR050950">
    <property type="entry name" value="HTH-type_LysR_regulators"/>
</dbReference>
<dbReference type="PROSITE" id="PS50931">
    <property type="entry name" value="HTH_LYSR"/>
    <property type="match status" value="1"/>
</dbReference>
<dbReference type="AlphaFoldDB" id="A0A0R1ZPX8"/>
<dbReference type="InterPro" id="IPR036390">
    <property type="entry name" value="WH_DNA-bd_sf"/>
</dbReference>
<name>A0A0R1ZPX8_9LACO</name>
<keyword evidence="8" id="KW-1185">Reference proteome</keyword>
<accession>A0A0R1ZPX8</accession>
<dbReference type="PANTHER" id="PTHR30419">
    <property type="entry name" value="HTH-TYPE TRANSCRIPTIONAL REGULATOR YBHD"/>
    <property type="match status" value="1"/>
</dbReference>
<dbReference type="STRING" id="1291052.FC18_GL001966"/>
<feature type="coiled-coil region" evidence="5">
    <location>
        <begin position="63"/>
        <end position="90"/>
    </location>
</feature>
<feature type="domain" description="HTH lysR-type" evidence="6">
    <location>
        <begin position="1"/>
        <end position="58"/>
    </location>
</feature>
<dbReference type="GO" id="GO:0003700">
    <property type="term" value="F:DNA-binding transcription factor activity"/>
    <property type="evidence" value="ECO:0007669"/>
    <property type="project" value="InterPro"/>
</dbReference>
<comment type="similarity">
    <text evidence="1">Belongs to the LysR transcriptional regulatory family.</text>
</comment>
<dbReference type="Pfam" id="PF00126">
    <property type="entry name" value="HTH_1"/>
    <property type="match status" value="1"/>
</dbReference>
<gene>
    <name evidence="7" type="ORF">FC18_GL001966</name>
</gene>
<dbReference type="Gene3D" id="1.10.10.10">
    <property type="entry name" value="Winged helix-like DNA-binding domain superfamily/Winged helix DNA-binding domain"/>
    <property type="match status" value="1"/>
</dbReference>
<dbReference type="GO" id="GO:0005829">
    <property type="term" value="C:cytosol"/>
    <property type="evidence" value="ECO:0007669"/>
    <property type="project" value="TreeGrafter"/>
</dbReference>
<evidence type="ECO:0000256" key="3">
    <source>
        <dbReference type="ARBA" id="ARBA00023125"/>
    </source>
</evidence>
<dbReference type="GO" id="GO:0003677">
    <property type="term" value="F:DNA binding"/>
    <property type="evidence" value="ECO:0007669"/>
    <property type="project" value="UniProtKB-KW"/>
</dbReference>
<evidence type="ECO:0000256" key="5">
    <source>
        <dbReference type="SAM" id="Coils"/>
    </source>
</evidence>
<dbReference type="SUPFAM" id="SSF53850">
    <property type="entry name" value="Periplasmic binding protein-like II"/>
    <property type="match status" value="1"/>
</dbReference>
<evidence type="ECO:0000259" key="6">
    <source>
        <dbReference type="PROSITE" id="PS50931"/>
    </source>
</evidence>
<dbReference type="Pfam" id="PF03466">
    <property type="entry name" value="LysR_substrate"/>
    <property type="match status" value="1"/>
</dbReference>
<evidence type="ECO:0000256" key="1">
    <source>
        <dbReference type="ARBA" id="ARBA00009437"/>
    </source>
</evidence>
<protein>
    <submittedName>
        <fullName evidence="7">Malolactic fermentation system transcription activator</fullName>
    </submittedName>
</protein>
<keyword evidence="4" id="KW-0804">Transcription</keyword>
<evidence type="ECO:0000313" key="7">
    <source>
        <dbReference type="EMBL" id="KRM56490.1"/>
    </source>
</evidence>
<organism evidence="7 8">
    <name type="scientific">Lacticaseibacillus sharpeae JCM 1186 = DSM 20505</name>
    <dbReference type="NCBI Taxonomy" id="1291052"/>
    <lineage>
        <taxon>Bacteria</taxon>
        <taxon>Bacillati</taxon>
        <taxon>Bacillota</taxon>
        <taxon>Bacilli</taxon>
        <taxon>Lactobacillales</taxon>
        <taxon>Lactobacillaceae</taxon>
        <taxon>Lacticaseibacillus</taxon>
    </lineage>
</organism>
<dbReference type="Gene3D" id="3.40.190.290">
    <property type="match status" value="1"/>
</dbReference>
<dbReference type="InterPro" id="IPR036388">
    <property type="entry name" value="WH-like_DNA-bd_sf"/>
</dbReference>
<dbReference type="RefSeq" id="WP_054676626.1">
    <property type="nucleotide sequence ID" value="NZ_AYYO01000003.1"/>
</dbReference>